<dbReference type="CDD" id="cd02966">
    <property type="entry name" value="TlpA_like_family"/>
    <property type="match status" value="1"/>
</dbReference>
<dbReference type="PROSITE" id="PS51352">
    <property type="entry name" value="THIOREDOXIN_2"/>
    <property type="match status" value="1"/>
</dbReference>
<dbReference type="SUPFAM" id="SSF52833">
    <property type="entry name" value="Thioredoxin-like"/>
    <property type="match status" value="1"/>
</dbReference>
<accession>A0AAJ1AGS7</accession>
<dbReference type="PROSITE" id="PS00194">
    <property type="entry name" value="THIOREDOXIN_1"/>
    <property type="match status" value="1"/>
</dbReference>
<evidence type="ECO:0000313" key="2">
    <source>
        <dbReference type="EMBL" id="MBZ0159019.1"/>
    </source>
</evidence>
<gene>
    <name evidence="2" type="ORF">K8G79_02555</name>
</gene>
<dbReference type="InterPro" id="IPR000866">
    <property type="entry name" value="AhpC/TSA"/>
</dbReference>
<organism evidence="2 3">
    <name type="scientific">Candidatus Methylomirabilis tolerans</name>
    <dbReference type="NCBI Taxonomy" id="3123416"/>
    <lineage>
        <taxon>Bacteria</taxon>
        <taxon>Candidatus Methylomirabilota</taxon>
        <taxon>Candidatus Methylomirabilia</taxon>
        <taxon>Candidatus Methylomirabilales</taxon>
        <taxon>Candidatus Methylomirabilaceae</taxon>
        <taxon>Candidatus Methylomirabilis</taxon>
    </lineage>
</organism>
<reference evidence="2 3" key="1">
    <citation type="journal article" date="2021" name="bioRxiv">
        <title>Unraveling nitrogen, sulfur and carbon metabolic pathways and microbial community transcriptional responses to substrate deprivation and toxicity stresses in a bioreactor mimicking anoxic brackish coastal sediment conditions.</title>
        <authorList>
            <person name="Martins P.D."/>
            <person name="Echeveste M.J."/>
            <person name="Arshad A."/>
            <person name="Kurth J."/>
            <person name="Ouboter H."/>
            <person name="Jetten M.S.M."/>
            <person name="Welte C.U."/>
        </authorList>
    </citation>
    <scope>NUCLEOTIDE SEQUENCE [LARGE SCALE GENOMIC DNA]</scope>
    <source>
        <strain evidence="2">MAG_38</strain>
    </source>
</reference>
<dbReference type="Proteomes" id="UP001197609">
    <property type="component" value="Unassembled WGS sequence"/>
</dbReference>
<dbReference type="InterPro" id="IPR050553">
    <property type="entry name" value="Thioredoxin_ResA/DsbE_sf"/>
</dbReference>
<comment type="caution">
    <text evidence="2">The sequence shown here is derived from an EMBL/GenBank/DDBJ whole genome shotgun (WGS) entry which is preliminary data.</text>
</comment>
<dbReference type="Gene3D" id="3.40.30.10">
    <property type="entry name" value="Glutaredoxin"/>
    <property type="match status" value="1"/>
</dbReference>
<dbReference type="GO" id="GO:0016491">
    <property type="term" value="F:oxidoreductase activity"/>
    <property type="evidence" value="ECO:0007669"/>
    <property type="project" value="InterPro"/>
</dbReference>
<dbReference type="PANTHER" id="PTHR42852">
    <property type="entry name" value="THIOL:DISULFIDE INTERCHANGE PROTEIN DSBE"/>
    <property type="match status" value="1"/>
</dbReference>
<protein>
    <submittedName>
        <fullName evidence="2">TlpA family protein disulfide reductase</fullName>
    </submittedName>
</protein>
<dbReference type="PANTHER" id="PTHR42852:SF17">
    <property type="entry name" value="THIOREDOXIN-LIKE PROTEIN HI_1115"/>
    <property type="match status" value="1"/>
</dbReference>
<proteinExistence type="predicted"/>
<dbReference type="InterPro" id="IPR036249">
    <property type="entry name" value="Thioredoxin-like_sf"/>
</dbReference>
<dbReference type="EMBL" id="JAIOIU010000031">
    <property type="protein sequence ID" value="MBZ0159019.1"/>
    <property type="molecule type" value="Genomic_DNA"/>
</dbReference>
<feature type="domain" description="Thioredoxin" evidence="1">
    <location>
        <begin position="39"/>
        <end position="181"/>
    </location>
</feature>
<dbReference type="GO" id="GO:0016209">
    <property type="term" value="F:antioxidant activity"/>
    <property type="evidence" value="ECO:0007669"/>
    <property type="project" value="InterPro"/>
</dbReference>
<dbReference type="Pfam" id="PF00578">
    <property type="entry name" value="AhpC-TSA"/>
    <property type="match status" value="1"/>
</dbReference>
<evidence type="ECO:0000259" key="1">
    <source>
        <dbReference type="PROSITE" id="PS51352"/>
    </source>
</evidence>
<dbReference type="InterPro" id="IPR013766">
    <property type="entry name" value="Thioredoxin_domain"/>
</dbReference>
<evidence type="ECO:0000313" key="3">
    <source>
        <dbReference type="Proteomes" id="UP001197609"/>
    </source>
</evidence>
<dbReference type="InterPro" id="IPR017937">
    <property type="entry name" value="Thioredoxin_CS"/>
</dbReference>
<name>A0AAJ1AGS7_9BACT</name>
<sequence length="181" mass="20522">MRRYLSYLLSPIAIILIILGIVIGSTSAGTDLWADDVRPDTGHLAPDFALKTLDGNIVRLSEFRGKKVVLINFWATWCPPCRLEMPTMQQIYSEYKAGGFEILAVNIEPDAEQPINDFVKELRLTFPVLLDPDMKITRKFRVIGLPVSVLIDRQGIVRAKEIGYHDWTSRPSRALIENLLK</sequence>
<dbReference type="AlphaFoldDB" id="A0AAJ1AGS7"/>